<accession>A0A2P2R450</accession>
<protein>
    <submittedName>
        <fullName evidence="1">Uncharacterized protein</fullName>
    </submittedName>
</protein>
<reference evidence="1" key="1">
    <citation type="submission" date="2018-02" db="EMBL/GenBank/DDBJ databases">
        <title>Rhizophora mucronata_Transcriptome.</title>
        <authorList>
            <person name="Meera S.P."/>
            <person name="Sreeshan A."/>
            <person name="Augustine A."/>
        </authorList>
    </citation>
    <scope>NUCLEOTIDE SEQUENCE</scope>
    <source>
        <tissue evidence="1">Leaf</tissue>
    </source>
</reference>
<evidence type="ECO:0000313" key="1">
    <source>
        <dbReference type="EMBL" id="MBX74059.1"/>
    </source>
</evidence>
<organism evidence="1">
    <name type="scientific">Rhizophora mucronata</name>
    <name type="common">Asiatic mangrove</name>
    <dbReference type="NCBI Taxonomy" id="61149"/>
    <lineage>
        <taxon>Eukaryota</taxon>
        <taxon>Viridiplantae</taxon>
        <taxon>Streptophyta</taxon>
        <taxon>Embryophyta</taxon>
        <taxon>Tracheophyta</taxon>
        <taxon>Spermatophyta</taxon>
        <taxon>Magnoliopsida</taxon>
        <taxon>eudicotyledons</taxon>
        <taxon>Gunneridae</taxon>
        <taxon>Pentapetalae</taxon>
        <taxon>rosids</taxon>
        <taxon>fabids</taxon>
        <taxon>Malpighiales</taxon>
        <taxon>Rhizophoraceae</taxon>
        <taxon>Rhizophora</taxon>
    </lineage>
</organism>
<name>A0A2P2R450_RHIMU</name>
<sequence length="38" mass="4445">MIIIDERDREKRVVENDRTLEGKTKSIRYIQGCGCYVG</sequence>
<proteinExistence type="predicted"/>
<dbReference type="AlphaFoldDB" id="A0A2P2R450"/>
<dbReference type="EMBL" id="GGEC01093575">
    <property type="protein sequence ID" value="MBX74059.1"/>
    <property type="molecule type" value="Transcribed_RNA"/>
</dbReference>